<accession>A0ABD5RYA4</accession>
<protein>
    <submittedName>
        <fullName evidence="1">Uncharacterized protein</fullName>
    </submittedName>
</protein>
<evidence type="ECO:0000313" key="2">
    <source>
        <dbReference type="Proteomes" id="UP001596328"/>
    </source>
</evidence>
<comment type="caution">
    <text evidence="1">The sequence shown here is derived from an EMBL/GenBank/DDBJ whole genome shotgun (WGS) entry which is preliminary data.</text>
</comment>
<proteinExistence type="predicted"/>
<dbReference type="AlphaFoldDB" id="A0ABD5RYA4"/>
<sequence>MDPSLLNDDSTGNQRQMLLLEHQLLPKLASNEFVEWDRDDNEIRRGRHYDALMSVAVALKENEGKLPEGWP</sequence>
<reference evidence="1 2" key="1">
    <citation type="journal article" date="2019" name="Int. J. Syst. Evol. Microbiol.">
        <title>The Global Catalogue of Microorganisms (GCM) 10K type strain sequencing project: providing services to taxonomists for standard genome sequencing and annotation.</title>
        <authorList>
            <consortium name="The Broad Institute Genomics Platform"/>
            <consortium name="The Broad Institute Genome Sequencing Center for Infectious Disease"/>
            <person name="Wu L."/>
            <person name="Ma J."/>
        </authorList>
    </citation>
    <scope>NUCLEOTIDE SEQUENCE [LARGE SCALE GENOMIC DNA]</scope>
    <source>
        <strain evidence="1 2">NBRC 111368</strain>
    </source>
</reference>
<gene>
    <name evidence="1" type="ORF">ACFQE1_07635</name>
</gene>
<dbReference type="Proteomes" id="UP001596328">
    <property type="component" value="Unassembled WGS sequence"/>
</dbReference>
<keyword evidence="2" id="KW-1185">Reference proteome</keyword>
<evidence type="ECO:0000313" key="1">
    <source>
        <dbReference type="EMBL" id="MFC6724246.1"/>
    </source>
</evidence>
<dbReference type="EMBL" id="JBHSWU010000131">
    <property type="protein sequence ID" value="MFC6724246.1"/>
    <property type="molecule type" value="Genomic_DNA"/>
</dbReference>
<name>A0ABD5RYA4_9EURY</name>
<organism evidence="1 2">
    <name type="scientific">Halobium palmae</name>
    <dbReference type="NCBI Taxonomy" id="1776492"/>
    <lineage>
        <taxon>Archaea</taxon>
        <taxon>Methanobacteriati</taxon>
        <taxon>Methanobacteriota</taxon>
        <taxon>Stenosarchaea group</taxon>
        <taxon>Halobacteria</taxon>
        <taxon>Halobacteriales</taxon>
        <taxon>Haloferacaceae</taxon>
        <taxon>Halobium</taxon>
    </lineage>
</organism>